<protein>
    <submittedName>
        <fullName evidence="2">Uncharacterized protein</fullName>
    </submittedName>
</protein>
<evidence type="ECO:0000313" key="2">
    <source>
        <dbReference type="EMBL" id="EGP87808.1"/>
    </source>
</evidence>
<dbReference type="HOGENOM" id="CLU_1267791_0_0_1"/>
<evidence type="ECO:0000256" key="1">
    <source>
        <dbReference type="SAM" id="MobiDB-lite"/>
    </source>
</evidence>
<feature type="region of interest" description="Disordered" evidence="1">
    <location>
        <begin position="125"/>
        <end position="154"/>
    </location>
</feature>
<dbReference type="GeneID" id="13400846"/>
<evidence type="ECO:0000313" key="3">
    <source>
        <dbReference type="Proteomes" id="UP000008062"/>
    </source>
</evidence>
<name>F9X869_ZYMTI</name>
<organism evidence="2 3">
    <name type="scientific">Zymoseptoria tritici (strain CBS 115943 / IPO323)</name>
    <name type="common">Speckled leaf blotch fungus</name>
    <name type="synonym">Septoria tritici</name>
    <dbReference type="NCBI Taxonomy" id="336722"/>
    <lineage>
        <taxon>Eukaryota</taxon>
        <taxon>Fungi</taxon>
        <taxon>Dikarya</taxon>
        <taxon>Ascomycota</taxon>
        <taxon>Pezizomycotina</taxon>
        <taxon>Dothideomycetes</taxon>
        <taxon>Dothideomycetidae</taxon>
        <taxon>Mycosphaerellales</taxon>
        <taxon>Mycosphaerellaceae</taxon>
        <taxon>Zymoseptoria</taxon>
    </lineage>
</organism>
<dbReference type="KEGG" id="ztr:MYCGRDRAFT_92289"/>
<keyword evidence="3" id="KW-1185">Reference proteome</keyword>
<sequence length="218" mass="23665">MPPPVHRPIEPTSDQPTSPHAVVNALPLRVSAARRKMCERDTPVPHVVLRGVAREGGSRAPFPPPIAAVAHIRTSMIPSMMMMQVTAIPHTPQFPGPFRPDASRLAEILRILEIRTAWPCIAPMGRHPKRGDSKAVGATGSGRTDLGQWPEQDSVSAPIPLGRRLAAGCESISTAIEASVGGRRRWAFAFSSPDPEFATEHYCVRGHVMDNADDQSHF</sequence>
<accession>F9X869</accession>
<dbReference type="InParanoid" id="F9X869"/>
<dbReference type="Proteomes" id="UP000008062">
    <property type="component" value="Chromosome 4"/>
</dbReference>
<dbReference type="AlphaFoldDB" id="F9X869"/>
<feature type="region of interest" description="Disordered" evidence="1">
    <location>
        <begin position="1"/>
        <end position="20"/>
    </location>
</feature>
<dbReference type="RefSeq" id="XP_003852832.1">
    <property type="nucleotide sequence ID" value="XM_003852784.1"/>
</dbReference>
<gene>
    <name evidence="2" type="ORF">MYCGRDRAFT_92289</name>
</gene>
<dbReference type="EMBL" id="CM001199">
    <property type="protein sequence ID" value="EGP87808.1"/>
    <property type="molecule type" value="Genomic_DNA"/>
</dbReference>
<proteinExistence type="predicted"/>
<reference evidence="2 3" key="1">
    <citation type="journal article" date="2011" name="PLoS Genet.">
        <title>Finished genome of the fungal wheat pathogen Mycosphaerella graminicola reveals dispensome structure, chromosome plasticity, and stealth pathogenesis.</title>
        <authorList>
            <person name="Goodwin S.B."/>
            <person name="Ben M'barek S."/>
            <person name="Dhillon B."/>
            <person name="Wittenberg A.H.J."/>
            <person name="Crane C.F."/>
            <person name="Hane J.K."/>
            <person name="Foster A.J."/>
            <person name="Van der Lee T.A.J."/>
            <person name="Grimwood J."/>
            <person name="Aerts A."/>
            <person name="Antoniw J."/>
            <person name="Bailey A."/>
            <person name="Bluhm B."/>
            <person name="Bowler J."/>
            <person name="Bristow J."/>
            <person name="van der Burgt A."/>
            <person name="Canto-Canche B."/>
            <person name="Churchill A.C.L."/>
            <person name="Conde-Ferraez L."/>
            <person name="Cools H.J."/>
            <person name="Coutinho P.M."/>
            <person name="Csukai M."/>
            <person name="Dehal P."/>
            <person name="De Wit P."/>
            <person name="Donzelli B."/>
            <person name="van de Geest H.C."/>
            <person name="van Ham R.C.H.J."/>
            <person name="Hammond-Kosack K.E."/>
            <person name="Henrissat B."/>
            <person name="Kilian A."/>
            <person name="Kobayashi A.K."/>
            <person name="Koopmann E."/>
            <person name="Kourmpetis Y."/>
            <person name="Kuzniar A."/>
            <person name="Lindquist E."/>
            <person name="Lombard V."/>
            <person name="Maliepaard C."/>
            <person name="Martins N."/>
            <person name="Mehrabi R."/>
            <person name="Nap J.P.H."/>
            <person name="Ponomarenko A."/>
            <person name="Rudd J.J."/>
            <person name="Salamov A."/>
            <person name="Schmutz J."/>
            <person name="Schouten H.J."/>
            <person name="Shapiro H."/>
            <person name="Stergiopoulos I."/>
            <person name="Torriani S.F.F."/>
            <person name="Tu H."/>
            <person name="de Vries R.P."/>
            <person name="Waalwijk C."/>
            <person name="Ware S.B."/>
            <person name="Wiebenga A."/>
            <person name="Zwiers L.-H."/>
            <person name="Oliver R.P."/>
            <person name="Grigoriev I.V."/>
            <person name="Kema G.H.J."/>
        </authorList>
    </citation>
    <scope>NUCLEOTIDE SEQUENCE [LARGE SCALE GENOMIC DNA]</scope>
    <source>
        <strain evidence="3">CBS 115943 / IPO323</strain>
    </source>
</reference>